<dbReference type="OrthoDB" id="8584262at2"/>
<dbReference type="PANTHER" id="PTHR44846">
    <property type="entry name" value="MANNOSYL-D-GLYCERATE TRANSPORT/METABOLISM SYSTEM REPRESSOR MNGR-RELATED"/>
    <property type="match status" value="1"/>
</dbReference>
<keyword evidence="3" id="KW-0804">Transcription</keyword>
<evidence type="ECO:0000256" key="2">
    <source>
        <dbReference type="ARBA" id="ARBA00023125"/>
    </source>
</evidence>
<organism evidence="5 6">
    <name type="scientific">Pseudonocardia oroxyli</name>
    <dbReference type="NCBI Taxonomy" id="366584"/>
    <lineage>
        <taxon>Bacteria</taxon>
        <taxon>Bacillati</taxon>
        <taxon>Actinomycetota</taxon>
        <taxon>Actinomycetes</taxon>
        <taxon>Pseudonocardiales</taxon>
        <taxon>Pseudonocardiaceae</taxon>
        <taxon>Pseudonocardia</taxon>
    </lineage>
</organism>
<evidence type="ECO:0000313" key="5">
    <source>
        <dbReference type="EMBL" id="SDG40342.1"/>
    </source>
</evidence>
<dbReference type="InterPro" id="IPR000524">
    <property type="entry name" value="Tscrpt_reg_HTH_GntR"/>
</dbReference>
<accession>A0A1G7TYE8</accession>
<dbReference type="CDD" id="cd07377">
    <property type="entry name" value="WHTH_GntR"/>
    <property type="match status" value="1"/>
</dbReference>
<dbReference type="SMART" id="SM00866">
    <property type="entry name" value="UTRA"/>
    <property type="match status" value="2"/>
</dbReference>
<feature type="domain" description="HTH gntR-type" evidence="4">
    <location>
        <begin position="24"/>
        <end position="91"/>
    </location>
</feature>
<dbReference type="GO" id="GO:0003700">
    <property type="term" value="F:DNA-binding transcription factor activity"/>
    <property type="evidence" value="ECO:0007669"/>
    <property type="project" value="InterPro"/>
</dbReference>
<keyword evidence="6" id="KW-1185">Reference proteome</keyword>
<dbReference type="InterPro" id="IPR050679">
    <property type="entry name" value="Bact_HTH_transcr_reg"/>
</dbReference>
<dbReference type="PRINTS" id="PR00035">
    <property type="entry name" value="HTHGNTR"/>
</dbReference>
<dbReference type="SUPFAM" id="SSF64288">
    <property type="entry name" value="Chorismate lyase-like"/>
    <property type="match status" value="2"/>
</dbReference>
<dbReference type="EMBL" id="FNBE01000011">
    <property type="protein sequence ID" value="SDG40342.1"/>
    <property type="molecule type" value="Genomic_DNA"/>
</dbReference>
<dbReference type="Proteomes" id="UP000198967">
    <property type="component" value="Unassembled WGS sequence"/>
</dbReference>
<dbReference type="PROSITE" id="PS50949">
    <property type="entry name" value="HTH_GNTR"/>
    <property type="match status" value="2"/>
</dbReference>
<keyword evidence="2 5" id="KW-0238">DNA-binding</keyword>
<keyword evidence="1" id="KW-0805">Transcription regulation</keyword>
<dbReference type="SMART" id="SM00345">
    <property type="entry name" value="HTH_GNTR"/>
    <property type="match status" value="2"/>
</dbReference>
<protein>
    <submittedName>
        <fullName evidence="5">DNA-binding transcriptional regulator, GntR family</fullName>
    </submittedName>
</protein>
<dbReference type="RefSeq" id="WP_093086182.1">
    <property type="nucleotide sequence ID" value="NZ_FNBE01000011.1"/>
</dbReference>
<gene>
    <name evidence="5" type="ORF">SAMN05216377_111179</name>
</gene>
<dbReference type="Pfam" id="PF07702">
    <property type="entry name" value="UTRA"/>
    <property type="match status" value="2"/>
</dbReference>
<dbReference type="InterPro" id="IPR036390">
    <property type="entry name" value="WH_DNA-bd_sf"/>
</dbReference>
<evidence type="ECO:0000256" key="3">
    <source>
        <dbReference type="ARBA" id="ARBA00023163"/>
    </source>
</evidence>
<dbReference type="PANTHER" id="PTHR44846:SF17">
    <property type="entry name" value="GNTR-FAMILY TRANSCRIPTIONAL REGULATOR"/>
    <property type="match status" value="1"/>
</dbReference>
<feature type="domain" description="HTH gntR-type" evidence="4">
    <location>
        <begin position="278"/>
        <end position="345"/>
    </location>
</feature>
<dbReference type="AlphaFoldDB" id="A0A1G7TYE8"/>
<sequence length="511" mass="56353">MTTAEEQYRRATRERALRQHRVRLQSVAGVHAALRSSLRTGLIEADERLDEHTLVDRFSVSRSAVRAALGLLVEEGIVSRSPRAGTVVRGDLTDVRIDNGVGWSTTTGDVFRCEVLERRWVPATPLTRHHLSPDAEAVHLTELVLLRHGGPALLYARFSLSGGVDRRLTMTSAETASFGDDFARVYGSPLGQVGCWLEAVEADEKVAAQLEVPVGTALLVKSRVLWSADGLPREFSVTHYPATHTTLSTEFRPRLRIPVPRRARTAVEPVEPGVVGARQSALSVHAELRAAVREGLLPVGDRLNEQELADRFGVSRNSIRRGLAQLAVEGVVRRAPRTGTVIERRIADLPLDTGRGWHRTEAWRYRAERLAVATVPTPPFLSRILSTSEPEVAVTEYRILRDGRPFGVYLLYSRASLPHRPLSTDSPVDFDELFARTHGSAVDRIDSTVHAVRADGRTARLLDVSPGTLLLLRERVLVDEQGRPCEFSHGYFPAADLSLSTRTPVRGTPAA</sequence>
<evidence type="ECO:0000256" key="1">
    <source>
        <dbReference type="ARBA" id="ARBA00023015"/>
    </source>
</evidence>
<evidence type="ECO:0000313" key="6">
    <source>
        <dbReference type="Proteomes" id="UP000198967"/>
    </source>
</evidence>
<dbReference type="Pfam" id="PF00392">
    <property type="entry name" value="GntR"/>
    <property type="match status" value="2"/>
</dbReference>
<dbReference type="InterPro" id="IPR011663">
    <property type="entry name" value="UTRA"/>
</dbReference>
<evidence type="ECO:0000259" key="4">
    <source>
        <dbReference type="PROSITE" id="PS50949"/>
    </source>
</evidence>
<dbReference type="Gene3D" id="1.10.10.10">
    <property type="entry name" value="Winged helix-like DNA-binding domain superfamily/Winged helix DNA-binding domain"/>
    <property type="match status" value="2"/>
</dbReference>
<proteinExistence type="predicted"/>
<name>A0A1G7TYE8_PSEOR</name>
<reference evidence="5 6" key="1">
    <citation type="submission" date="2016-10" db="EMBL/GenBank/DDBJ databases">
        <authorList>
            <person name="de Groot N.N."/>
        </authorList>
    </citation>
    <scope>NUCLEOTIDE SEQUENCE [LARGE SCALE GENOMIC DNA]</scope>
    <source>
        <strain evidence="5 6">CGMCC 4.3143</strain>
    </source>
</reference>
<dbReference type="GO" id="GO:0003677">
    <property type="term" value="F:DNA binding"/>
    <property type="evidence" value="ECO:0007669"/>
    <property type="project" value="UniProtKB-KW"/>
</dbReference>
<dbReference type="Gene3D" id="3.40.1410.10">
    <property type="entry name" value="Chorismate lyase-like"/>
    <property type="match status" value="2"/>
</dbReference>
<dbReference type="STRING" id="366584.SAMN05216377_111179"/>
<dbReference type="SUPFAM" id="SSF46785">
    <property type="entry name" value="Winged helix' DNA-binding domain"/>
    <property type="match status" value="2"/>
</dbReference>
<dbReference type="GO" id="GO:0045892">
    <property type="term" value="P:negative regulation of DNA-templated transcription"/>
    <property type="evidence" value="ECO:0007669"/>
    <property type="project" value="TreeGrafter"/>
</dbReference>
<dbReference type="InterPro" id="IPR036388">
    <property type="entry name" value="WH-like_DNA-bd_sf"/>
</dbReference>
<dbReference type="InterPro" id="IPR028978">
    <property type="entry name" value="Chorismate_lyase_/UTRA_dom_sf"/>
</dbReference>